<dbReference type="AlphaFoldDB" id="U1HX39"/>
<evidence type="ECO:0000313" key="3">
    <source>
        <dbReference type="Proteomes" id="UP000019373"/>
    </source>
</evidence>
<accession>U1HX39</accession>
<evidence type="ECO:0000313" key="2">
    <source>
        <dbReference type="EMBL" id="ERF73989.1"/>
    </source>
</evidence>
<name>U1HX39_ENDPU</name>
<dbReference type="PANTHER" id="PTHR36847">
    <property type="entry name" value="AMIDOLIGASE ENZYME"/>
    <property type="match status" value="1"/>
</dbReference>
<feature type="compositionally biased region" description="Polar residues" evidence="1">
    <location>
        <begin position="101"/>
        <end position="114"/>
    </location>
</feature>
<protein>
    <recommendedName>
        <fullName evidence="4">Amidoligase enzyme</fullName>
    </recommendedName>
</protein>
<dbReference type="Pfam" id="PF12224">
    <property type="entry name" value="Amidoligase_2"/>
    <property type="match status" value="1"/>
</dbReference>
<dbReference type="PANTHER" id="PTHR36847:SF1">
    <property type="entry name" value="AMIDOLIGASE ENZYME"/>
    <property type="match status" value="1"/>
</dbReference>
<feature type="region of interest" description="Disordered" evidence="1">
    <location>
        <begin position="1"/>
        <end position="174"/>
    </location>
</feature>
<feature type="compositionally biased region" description="Polar residues" evidence="1">
    <location>
        <begin position="222"/>
        <end position="243"/>
    </location>
</feature>
<feature type="region of interest" description="Disordered" evidence="1">
    <location>
        <begin position="187"/>
        <end position="325"/>
    </location>
</feature>
<evidence type="ECO:0000256" key="1">
    <source>
        <dbReference type="SAM" id="MobiDB-lite"/>
    </source>
</evidence>
<evidence type="ECO:0008006" key="4">
    <source>
        <dbReference type="Google" id="ProtNLM"/>
    </source>
</evidence>
<keyword evidence="3" id="KW-1185">Reference proteome</keyword>
<feature type="compositionally biased region" description="Low complexity" evidence="1">
    <location>
        <begin position="60"/>
        <end position="86"/>
    </location>
</feature>
<proteinExistence type="predicted"/>
<reference evidence="3" key="1">
    <citation type="journal article" date="2014" name="BMC Genomics">
        <title>Genome characteristics reveal the impact of lichenization on lichen-forming fungus Endocarpon pusillum Hedwig (Verrucariales, Ascomycota).</title>
        <authorList>
            <person name="Wang Y.-Y."/>
            <person name="Liu B."/>
            <person name="Zhang X.-Y."/>
            <person name="Zhou Q.-M."/>
            <person name="Zhang T."/>
            <person name="Li H."/>
            <person name="Yu Y.-F."/>
            <person name="Zhang X.-L."/>
            <person name="Hao X.-Y."/>
            <person name="Wang M."/>
            <person name="Wang L."/>
            <person name="Wei J.-C."/>
        </authorList>
    </citation>
    <scope>NUCLEOTIDE SEQUENCE [LARGE SCALE GENOMIC DNA]</scope>
    <source>
        <strain evidence="3">Z07020 / HMAS-L-300199</strain>
    </source>
</reference>
<feature type="compositionally biased region" description="Low complexity" evidence="1">
    <location>
        <begin position="11"/>
        <end position="22"/>
    </location>
</feature>
<dbReference type="eggNOG" id="ENOG502SUNA">
    <property type="taxonomic scope" value="Eukaryota"/>
</dbReference>
<dbReference type="OrthoDB" id="5291055at2759"/>
<dbReference type="Proteomes" id="UP000019373">
    <property type="component" value="Unassembled WGS sequence"/>
</dbReference>
<dbReference type="RefSeq" id="XP_007800301.1">
    <property type="nucleotide sequence ID" value="XM_007802110.1"/>
</dbReference>
<dbReference type="InterPro" id="IPR022025">
    <property type="entry name" value="Amidoligase_2"/>
</dbReference>
<sequence>MGCLGCCDGKPQPQDPASAPPAKQRHLRSWAASVGEVASSGRRKLATKAVEPPHTHTHSDSNSSTRRSSTRDQAGGPPAGSTSAATVRRPAVIVSPFSDPAVQSSSESTLNCQISPRRGSPVSAFAEASNQSAAGVGGSRKRVDQRQQAGPSHANVGPERQATQERQPAHIPFRAHRVVPVVGNATPSSASLDVSSGGIRTAGRPLAAQPRPPSSRPLGISQPVSLCSTRPSNSSGADAQSSRRPVRTPGEPLTAATHALGRPGFGSGSWKSASEALGAPAGHTTNRSQRQDIAVRTPTRAPQDPEAAADPSRMHARMQDAATGYSTGRAKELQAAVQASKCSSGSVGPRIIKLGIETEFFLAAKKLEDFDTSVEGFAQRLAANHNQAVRRPHPQMRPTMRPPYEQGDYARWFLAPDGTVSIDNRRSPWGVELVSPILRAFPGSTWRKSVELTWECLADRYDIDTNHRCGTHIHISLDPFFNMRELVQIAQAVLHFEPAIEALVPKDRRGNEFCKSNWLGSRDLGAANISRPDSIARIGQIQDPNELIRCMGNGEDRGYSWNFVSLLDKKKRTLEFRKPPGSTTVEQTLSWAEFVLSFIQAAIKCGSAEQLQIVPAHIGGLQWFLKQSNVPGVNEHHRLARLFAGRDPMATLQPKTSYEAVSLQLNQLRAAKKMLMEKADADHRRVLDHAKKAQIP</sequence>
<dbReference type="EMBL" id="KE720909">
    <property type="protein sequence ID" value="ERF73989.1"/>
    <property type="molecule type" value="Genomic_DNA"/>
</dbReference>
<dbReference type="HOGENOM" id="CLU_395883_0_0_1"/>
<gene>
    <name evidence="2" type="ORF">EPUS_03803</name>
</gene>
<dbReference type="GeneID" id="19238841"/>
<organism evidence="2 3">
    <name type="scientific">Endocarpon pusillum (strain Z07020 / HMAS-L-300199)</name>
    <name type="common">Lichen-forming fungus</name>
    <dbReference type="NCBI Taxonomy" id="1263415"/>
    <lineage>
        <taxon>Eukaryota</taxon>
        <taxon>Fungi</taxon>
        <taxon>Dikarya</taxon>
        <taxon>Ascomycota</taxon>
        <taxon>Pezizomycotina</taxon>
        <taxon>Eurotiomycetes</taxon>
        <taxon>Chaetothyriomycetidae</taxon>
        <taxon>Verrucariales</taxon>
        <taxon>Verrucariaceae</taxon>
        <taxon>Endocarpon</taxon>
    </lineage>
</organism>